<organism evidence="2 3">
    <name type="scientific">Dyadobacter psychrophilus</name>
    <dbReference type="NCBI Taxonomy" id="651661"/>
    <lineage>
        <taxon>Bacteria</taxon>
        <taxon>Pseudomonadati</taxon>
        <taxon>Bacteroidota</taxon>
        <taxon>Cytophagia</taxon>
        <taxon>Cytophagales</taxon>
        <taxon>Spirosomataceae</taxon>
        <taxon>Dyadobacter</taxon>
    </lineage>
</organism>
<name>A0A1T5D9F0_9BACT</name>
<dbReference type="AlphaFoldDB" id="A0A1T5D9F0"/>
<evidence type="ECO:0000313" key="3">
    <source>
        <dbReference type="Proteomes" id="UP000190897"/>
    </source>
</evidence>
<evidence type="ECO:0000313" key="2">
    <source>
        <dbReference type="EMBL" id="SKB68382.1"/>
    </source>
</evidence>
<dbReference type="OrthoDB" id="423529at2"/>
<dbReference type="EMBL" id="FUZA01000002">
    <property type="protein sequence ID" value="SKB68382.1"/>
    <property type="molecule type" value="Genomic_DNA"/>
</dbReference>
<keyword evidence="3" id="KW-1185">Reference proteome</keyword>
<dbReference type="STRING" id="651661.SAMN05660293_01457"/>
<accession>A0A1T5D9F0</accession>
<dbReference type="Proteomes" id="UP000190897">
    <property type="component" value="Unassembled WGS sequence"/>
</dbReference>
<protein>
    <recommendedName>
        <fullName evidence="1">DUF3616 domain-containing protein</fullName>
    </recommendedName>
</protein>
<reference evidence="3" key="1">
    <citation type="submission" date="2017-02" db="EMBL/GenBank/DDBJ databases">
        <authorList>
            <person name="Varghese N."/>
            <person name="Submissions S."/>
        </authorList>
    </citation>
    <scope>NUCLEOTIDE SEQUENCE [LARGE SCALE GENOMIC DNA]</scope>
    <source>
        <strain evidence="3">DSM 22270</strain>
    </source>
</reference>
<gene>
    <name evidence="2" type="ORF">SAMN05660293_01457</name>
</gene>
<dbReference type="RefSeq" id="WP_082214052.1">
    <property type="nucleotide sequence ID" value="NZ_FUZA01000002.1"/>
</dbReference>
<sequence length="372" mass="41407">MKFALLEFDPAHNQINDDKKLSSGLSVSVRIENTLWVANDETISLERLSLINEDDQGNYFYGKHEQFLLSNFIELPVPPTFSDTGKIKFKEADIEGLDYKDGYLWLVGSHSAKRKKSESGHAETNEERLTKLSDVKSDGNRFVLARIPLEKQDETFVPKDKVEQNRGIRVAAQLKDGIIANEIINLQNDEHLKKFFDIPGKDNGFDIEGLAVAGKKIFIGLRGPVLRGWAVILELLLDDEVDHSSSVLLLKGYKKHVLPLDGLGIRDLCIHESDLLILAGPTMELDGPVTIYRWIGGVNQGNDSVIFNKDILKKVMDLPFGKGVDHAEGMTLFSSTGDRQSDLILVVYDSASQDRQPAGTTSLKADVFPLFG</sequence>
<feature type="domain" description="DUF3616" evidence="1">
    <location>
        <begin position="25"/>
        <end position="360"/>
    </location>
</feature>
<proteinExistence type="predicted"/>
<evidence type="ECO:0000259" key="1">
    <source>
        <dbReference type="Pfam" id="PF12275"/>
    </source>
</evidence>
<dbReference type="Pfam" id="PF12275">
    <property type="entry name" value="DUF3616"/>
    <property type="match status" value="1"/>
</dbReference>
<dbReference type="InterPro" id="IPR022060">
    <property type="entry name" value="DUF3616"/>
</dbReference>